<dbReference type="InterPro" id="IPR011008">
    <property type="entry name" value="Dimeric_a/b-barrel"/>
</dbReference>
<comment type="similarity">
    <text evidence="1">Belongs to the YciI family.</text>
</comment>
<evidence type="ECO:0000256" key="1">
    <source>
        <dbReference type="ARBA" id="ARBA00007689"/>
    </source>
</evidence>
<proteinExistence type="inferred from homology"/>
<keyword evidence="4" id="KW-1185">Reference proteome</keyword>
<dbReference type="RefSeq" id="WP_058644041.1">
    <property type="nucleotide sequence ID" value="NZ_LDSL01000159.1"/>
</dbReference>
<dbReference type="EMBL" id="LDSL01000159">
    <property type="protein sequence ID" value="KTT15014.1"/>
    <property type="molecule type" value="Genomic_DNA"/>
</dbReference>
<dbReference type="OrthoDB" id="9814407at2"/>
<name>A0A147GMM6_9BURK</name>
<evidence type="ECO:0000313" key="4">
    <source>
        <dbReference type="Proteomes" id="UP000072741"/>
    </source>
</evidence>
<comment type="caution">
    <text evidence="3">The sequence shown here is derived from an EMBL/GenBank/DDBJ whole genome shotgun (WGS) entry which is preliminary data.</text>
</comment>
<evidence type="ECO:0000259" key="2">
    <source>
        <dbReference type="Pfam" id="PF03795"/>
    </source>
</evidence>
<gene>
    <name evidence="3" type="ORF">NS331_21830</name>
</gene>
<organism evidence="3 4">
    <name type="scientific">Pseudacidovorax intermedius</name>
    <dbReference type="NCBI Taxonomy" id="433924"/>
    <lineage>
        <taxon>Bacteria</taxon>
        <taxon>Pseudomonadati</taxon>
        <taxon>Pseudomonadota</taxon>
        <taxon>Betaproteobacteria</taxon>
        <taxon>Burkholderiales</taxon>
        <taxon>Comamonadaceae</taxon>
        <taxon>Pseudacidovorax</taxon>
    </lineage>
</organism>
<dbReference type="InterPro" id="IPR005545">
    <property type="entry name" value="YCII"/>
</dbReference>
<sequence length="99" mass="10641">MYTIVLRFTERRADAARWMEGHKAWLRQGFDDGVFLLAGSLHPQAGGAVLAHGEDRDALAGRVAADPFVAQGVVQAEILEITPSRTDARLAFLAGSAHA</sequence>
<dbReference type="SUPFAM" id="SSF54909">
    <property type="entry name" value="Dimeric alpha+beta barrel"/>
    <property type="match status" value="1"/>
</dbReference>
<protein>
    <recommendedName>
        <fullName evidence="2">YCII-related domain-containing protein</fullName>
    </recommendedName>
</protein>
<evidence type="ECO:0000313" key="3">
    <source>
        <dbReference type="EMBL" id="KTT15014.1"/>
    </source>
</evidence>
<accession>A0A147GMM6</accession>
<dbReference type="Gene3D" id="3.30.70.1060">
    <property type="entry name" value="Dimeric alpha+beta barrel"/>
    <property type="match status" value="1"/>
</dbReference>
<feature type="domain" description="YCII-related" evidence="2">
    <location>
        <begin position="14"/>
        <end position="76"/>
    </location>
</feature>
<dbReference type="Proteomes" id="UP000072741">
    <property type="component" value="Unassembled WGS sequence"/>
</dbReference>
<dbReference type="PATRIC" id="fig|433924.3.peg.1433"/>
<dbReference type="PANTHER" id="PTHR37828:SF1">
    <property type="entry name" value="YCII-RELATED DOMAIN-CONTAINING PROTEIN"/>
    <property type="match status" value="1"/>
</dbReference>
<reference evidence="3 4" key="1">
    <citation type="journal article" date="2016" name="Front. Microbiol.">
        <title>Genomic Resource of Rice Seed Associated Bacteria.</title>
        <authorList>
            <person name="Midha S."/>
            <person name="Bansal K."/>
            <person name="Sharma S."/>
            <person name="Kumar N."/>
            <person name="Patil P.P."/>
            <person name="Chaudhry V."/>
            <person name="Patil P.B."/>
        </authorList>
    </citation>
    <scope>NUCLEOTIDE SEQUENCE [LARGE SCALE GENOMIC DNA]</scope>
    <source>
        <strain evidence="3 4">NS331</strain>
    </source>
</reference>
<dbReference type="PANTHER" id="PTHR37828">
    <property type="entry name" value="GSR2449 PROTEIN"/>
    <property type="match status" value="1"/>
</dbReference>
<dbReference type="Pfam" id="PF03795">
    <property type="entry name" value="YCII"/>
    <property type="match status" value="1"/>
</dbReference>
<dbReference type="AlphaFoldDB" id="A0A147GMM6"/>